<evidence type="ECO:0000256" key="1">
    <source>
        <dbReference type="ARBA" id="ARBA00004651"/>
    </source>
</evidence>
<dbReference type="EMBL" id="PPSL01000006">
    <property type="protein sequence ID" value="PQJ09338.1"/>
    <property type="molecule type" value="Genomic_DNA"/>
</dbReference>
<dbReference type="Proteomes" id="UP000239872">
    <property type="component" value="Unassembled WGS sequence"/>
</dbReference>
<dbReference type="Pfam" id="PF00664">
    <property type="entry name" value="ABC_membrane"/>
    <property type="match status" value="1"/>
</dbReference>
<dbReference type="PROSITE" id="PS50893">
    <property type="entry name" value="ABC_TRANSPORTER_2"/>
    <property type="match status" value="1"/>
</dbReference>
<keyword evidence="5" id="KW-0547">Nucleotide-binding</keyword>
<dbReference type="FunFam" id="3.40.50.300:FF:000221">
    <property type="entry name" value="Multidrug ABC transporter ATP-binding protein"/>
    <property type="match status" value="1"/>
</dbReference>
<dbReference type="InterPro" id="IPR017871">
    <property type="entry name" value="ABC_transporter-like_CS"/>
</dbReference>
<evidence type="ECO:0000256" key="7">
    <source>
        <dbReference type="ARBA" id="ARBA00022989"/>
    </source>
</evidence>
<dbReference type="InterPro" id="IPR003593">
    <property type="entry name" value="AAA+_ATPase"/>
</dbReference>
<dbReference type="PANTHER" id="PTHR43394">
    <property type="entry name" value="ATP-DEPENDENT PERMEASE MDL1, MITOCHONDRIAL"/>
    <property type="match status" value="1"/>
</dbReference>
<sequence length="580" mass="65226">MSKLSSVNKYFIKYKWRLFLGLLFTTVSGKFAVMPGNKIGKILDDVKQLVDSGASKEVVMPIVVKTGLVLLGLALLRGFFMFMTRQTLIVMSRHIEYDQKNEIYNQYQRLNTGFYKSNFTGDLMNRISEDVSRVRMYTGPSIMYFTNMLAITTFGVIEMWKVNHILTIYVLTPLPFLALSIYYVNRIIFKKSGKIQAQLSGLTTTAQESFSGIRVIKSFVQEKNMMRFFNENSENYRQSSINLSVTEAVYFPSMNFFIGLSMLSTILIGGYFTINGKITGGDIAKFVFLINLLMFPISSIGMVASMTQRAGASQKRIDEFLDLEPAITSPANAVKQTLKGDVEFSNISFTYPHTGINAIQHLSLKIKPGQKVAIIGKTGSGKSTLAHMMLRMYDTTGGEVLLDGVDIKKFDLHDLRRQIAYTPQEAYLFSDTIYNNIKFGKDDATEAEVKNAARMADLENDIAGMSHGYETVVGERGVMLSGGQKQRMVLARAIIKNSPLLILDECLSAVDTQTEKNILANLKEFLVDKTTLVITHRIFTSWTFDQIIVLDDGNIAEQGNHEELMQLNGRYAQLYIHQTS</sequence>
<organism evidence="12 13">
    <name type="scientific">Flavipsychrobacter stenotrophus</name>
    <dbReference type="NCBI Taxonomy" id="2077091"/>
    <lineage>
        <taxon>Bacteria</taxon>
        <taxon>Pseudomonadati</taxon>
        <taxon>Bacteroidota</taxon>
        <taxon>Chitinophagia</taxon>
        <taxon>Chitinophagales</taxon>
        <taxon>Chitinophagaceae</taxon>
        <taxon>Flavipsychrobacter</taxon>
    </lineage>
</organism>
<comment type="caution">
    <text evidence="12">The sequence shown here is derived from an EMBL/GenBank/DDBJ whole genome shotgun (WGS) entry which is preliminary data.</text>
</comment>
<dbReference type="GO" id="GO:0005886">
    <property type="term" value="C:plasma membrane"/>
    <property type="evidence" value="ECO:0007669"/>
    <property type="project" value="UniProtKB-SubCell"/>
</dbReference>
<keyword evidence="13" id="KW-1185">Reference proteome</keyword>
<dbReference type="GO" id="GO:0005524">
    <property type="term" value="F:ATP binding"/>
    <property type="evidence" value="ECO:0007669"/>
    <property type="project" value="UniProtKB-KW"/>
</dbReference>
<feature type="transmembrane region" description="Helical" evidence="9">
    <location>
        <begin position="256"/>
        <end position="274"/>
    </location>
</feature>
<dbReference type="InterPro" id="IPR003439">
    <property type="entry name" value="ABC_transporter-like_ATP-bd"/>
</dbReference>
<reference evidence="12 13" key="1">
    <citation type="submission" date="2018-01" db="EMBL/GenBank/DDBJ databases">
        <title>A novel member of the phylum Bacteroidetes isolated from glacier ice.</title>
        <authorList>
            <person name="Liu Q."/>
            <person name="Xin Y.-H."/>
        </authorList>
    </citation>
    <scope>NUCLEOTIDE SEQUENCE [LARGE SCALE GENOMIC DNA]</scope>
    <source>
        <strain evidence="12 13">RB1R16</strain>
    </source>
</reference>
<evidence type="ECO:0000313" key="13">
    <source>
        <dbReference type="Proteomes" id="UP000239872"/>
    </source>
</evidence>
<dbReference type="PANTHER" id="PTHR43394:SF1">
    <property type="entry name" value="ATP-BINDING CASSETTE SUB-FAMILY B MEMBER 10, MITOCHONDRIAL"/>
    <property type="match status" value="1"/>
</dbReference>
<evidence type="ECO:0000256" key="9">
    <source>
        <dbReference type="SAM" id="Phobius"/>
    </source>
</evidence>
<dbReference type="SUPFAM" id="SSF52540">
    <property type="entry name" value="P-loop containing nucleoside triphosphate hydrolases"/>
    <property type="match status" value="1"/>
</dbReference>
<evidence type="ECO:0000313" key="12">
    <source>
        <dbReference type="EMBL" id="PQJ09338.1"/>
    </source>
</evidence>
<evidence type="ECO:0000256" key="5">
    <source>
        <dbReference type="ARBA" id="ARBA00022741"/>
    </source>
</evidence>
<comment type="subcellular location">
    <subcellularLocation>
        <location evidence="1">Cell membrane</location>
        <topology evidence="1">Multi-pass membrane protein</topology>
    </subcellularLocation>
</comment>
<dbReference type="CDD" id="cd18541">
    <property type="entry name" value="ABC_6TM_TmrB_like"/>
    <property type="match status" value="1"/>
</dbReference>
<dbReference type="Gene3D" id="1.20.1560.10">
    <property type="entry name" value="ABC transporter type 1, transmembrane domain"/>
    <property type="match status" value="1"/>
</dbReference>
<name>A0A2S7SRJ8_9BACT</name>
<dbReference type="PROSITE" id="PS50929">
    <property type="entry name" value="ABC_TM1F"/>
    <property type="match status" value="1"/>
</dbReference>
<gene>
    <name evidence="12" type="ORF">CJD36_019000</name>
</gene>
<evidence type="ECO:0000259" key="10">
    <source>
        <dbReference type="PROSITE" id="PS50893"/>
    </source>
</evidence>
<dbReference type="Pfam" id="PF00005">
    <property type="entry name" value="ABC_tran"/>
    <property type="match status" value="1"/>
</dbReference>
<keyword evidence="6" id="KW-0067">ATP-binding</keyword>
<feature type="domain" description="ABC transporter" evidence="10">
    <location>
        <begin position="342"/>
        <end position="577"/>
    </location>
</feature>
<keyword evidence="7 9" id="KW-1133">Transmembrane helix</keyword>
<feature type="transmembrane region" description="Helical" evidence="9">
    <location>
        <begin position="62"/>
        <end position="83"/>
    </location>
</feature>
<evidence type="ECO:0000256" key="3">
    <source>
        <dbReference type="ARBA" id="ARBA00022475"/>
    </source>
</evidence>
<evidence type="ECO:0000259" key="11">
    <source>
        <dbReference type="PROSITE" id="PS50929"/>
    </source>
</evidence>
<dbReference type="GO" id="GO:0015421">
    <property type="term" value="F:ABC-type oligopeptide transporter activity"/>
    <property type="evidence" value="ECO:0007669"/>
    <property type="project" value="TreeGrafter"/>
</dbReference>
<keyword evidence="2" id="KW-0813">Transport</keyword>
<accession>A0A2S7SRJ8</accession>
<dbReference type="OrthoDB" id="9780296at2"/>
<protein>
    <submittedName>
        <fullName evidence="12">ABC transporter</fullName>
    </submittedName>
</protein>
<proteinExistence type="predicted"/>
<dbReference type="InterPro" id="IPR027417">
    <property type="entry name" value="P-loop_NTPase"/>
</dbReference>
<feature type="transmembrane region" description="Helical" evidence="9">
    <location>
        <begin position="142"/>
        <end position="160"/>
    </location>
</feature>
<dbReference type="SUPFAM" id="SSF90123">
    <property type="entry name" value="ABC transporter transmembrane region"/>
    <property type="match status" value="1"/>
</dbReference>
<evidence type="ECO:0000256" key="2">
    <source>
        <dbReference type="ARBA" id="ARBA00022448"/>
    </source>
</evidence>
<dbReference type="AlphaFoldDB" id="A0A2S7SRJ8"/>
<dbReference type="InterPro" id="IPR036640">
    <property type="entry name" value="ABC1_TM_sf"/>
</dbReference>
<dbReference type="SMART" id="SM00382">
    <property type="entry name" value="AAA"/>
    <property type="match status" value="1"/>
</dbReference>
<dbReference type="InterPro" id="IPR039421">
    <property type="entry name" value="Type_1_exporter"/>
</dbReference>
<evidence type="ECO:0000256" key="4">
    <source>
        <dbReference type="ARBA" id="ARBA00022692"/>
    </source>
</evidence>
<dbReference type="PROSITE" id="PS00211">
    <property type="entry name" value="ABC_TRANSPORTER_1"/>
    <property type="match status" value="1"/>
</dbReference>
<keyword evidence="4 9" id="KW-0812">Transmembrane</keyword>
<keyword evidence="8 9" id="KW-0472">Membrane</keyword>
<dbReference type="GO" id="GO:0016887">
    <property type="term" value="F:ATP hydrolysis activity"/>
    <property type="evidence" value="ECO:0007669"/>
    <property type="project" value="InterPro"/>
</dbReference>
<evidence type="ECO:0000256" key="8">
    <source>
        <dbReference type="ARBA" id="ARBA00023136"/>
    </source>
</evidence>
<dbReference type="Gene3D" id="3.40.50.300">
    <property type="entry name" value="P-loop containing nucleotide triphosphate hydrolases"/>
    <property type="match status" value="1"/>
</dbReference>
<dbReference type="InterPro" id="IPR011527">
    <property type="entry name" value="ABC1_TM_dom"/>
</dbReference>
<feature type="transmembrane region" description="Helical" evidence="9">
    <location>
        <begin position="166"/>
        <end position="184"/>
    </location>
</feature>
<feature type="domain" description="ABC transmembrane type-1" evidence="11">
    <location>
        <begin position="19"/>
        <end position="309"/>
    </location>
</feature>
<keyword evidence="3" id="KW-1003">Cell membrane</keyword>
<dbReference type="RefSeq" id="WP_105040788.1">
    <property type="nucleotide sequence ID" value="NZ_PPSL01000006.1"/>
</dbReference>
<feature type="transmembrane region" description="Helical" evidence="9">
    <location>
        <begin position="286"/>
        <end position="306"/>
    </location>
</feature>
<evidence type="ECO:0000256" key="6">
    <source>
        <dbReference type="ARBA" id="ARBA00022840"/>
    </source>
</evidence>